<dbReference type="AlphaFoldDB" id="A0A7W2EIC6"/>
<keyword evidence="6" id="KW-1185">Reference proteome</keyword>
<dbReference type="PROSITE" id="PS01124">
    <property type="entry name" value="HTH_ARAC_FAMILY_2"/>
    <property type="match status" value="1"/>
</dbReference>
<proteinExistence type="predicted"/>
<protein>
    <submittedName>
        <fullName evidence="5">AraC family transcriptional regulator</fullName>
    </submittedName>
</protein>
<reference evidence="5 6" key="1">
    <citation type="submission" date="2020-07" db="EMBL/GenBank/DDBJ databases">
        <title>Novel species isolated from subtropical streams in China.</title>
        <authorList>
            <person name="Lu H."/>
        </authorList>
    </citation>
    <scope>NUCLEOTIDE SEQUENCE [LARGE SCALE GENOMIC DNA]</scope>
    <source>
        <strain evidence="5 6">FT3S</strain>
    </source>
</reference>
<dbReference type="PANTHER" id="PTHR47894:SF4">
    <property type="entry name" value="HTH-TYPE TRANSCRIPTIONAL REGULATOR GADX"/>
    <property type="match status" value="1"/>
</dbReference>
<dbReference type="InterPro" id="IPR009057">
    <property type="entry name" value="Homeodomain-like_sf"/>
</dbReference>
<dbReference type="Pfam" id="PF12625">
    <property type="entry name" value="Arabinose_bd"/>
    <property type="match status" value="1"/>
</dbReference>
<evidence type="ECO:0000256" key="3">
    <source>
        <dbReference type="ARBA" id="ARBA00023163"/>
    </source>
</evidence>
<dbReference type="RefSeq" id="WP_182218521.1">
    <property type="nucleotide sequence ID" value="NZ_JACEZS010000011.1"/>
</dbReference>
<evidence type="ECO:0000313" key="6">
    <source>
        <dbReference type="Proteomes" id="UP000566711"/>
    </source>
</evidence>
<dbReference type="SUPFAM" id="SSF46689">
    <property type="entry name" value="Homeodomain-like"/>
    <property type="match status" value="1"/>
</dbReference>
<dbReference type="Pfam" id="PF12833">
    <property type="entry name" value="HTH_18"/>
    <property type="match status" value="1"/>
</dbReference>
<dbReference type="PANTHER" id="PTHR47894">
    <property type="entry name" value="HTH-TYPE TRANSCRIPTIONAL REGULATOR GADX"/>
    <property type="match status" value="1"/>
</dbReference>
<evidence type="ECO:0000256" key="1">
    <source>
        <dbReference type="ARBA" id="ARBA00023015"/>
    </source>
</evidence>
<dbReference type="Proteomes" id="UP000566711">
    <property type="component" value="Unassembled WGS sequence"/>
</dbReference>
<dbReference type="GO" id="GO:0000976">
    <property type="term" value="F:transcription cis-regulatory region binding"/>
    <property type="evidence" value="ECO:0007669"/>
    <property type="project" value="TreeGrafter"/>
</dbReference>
<sequence>MTFMRAAVLANFPDVARQLGLDPETELHKVGLSLEYLTTPDRHLPSDDVVRLIEDLAKNSSCDTVGLRLSQPRSMSGFGVVGLVLAQQPTLRAALQMVLRYLPLINESLALRLELDGEVALLTEEILTTTVMPVHQSVELALASNLKLFRTLLGAEWSPRCIYFRHGAPRSLELHNQIFHCRCVFNSEFNGMSFPAYELDRPNTTADPDMAHYAEHLIGALPDQREETTTMRVRRLLHLFMPLQRAGIRPVAEALKCSVRKLQLDLAAEHTNFGDLLNQIRRERAKLYLQHSRYSIDQVASLLGYTQPTSFTRWFLVQHGLPPSTWRRHCQLNMRGGANMGVS</sequence>
<dbReference type="InterPro" id="IPR032687">
    <property type="entry name" value="AraC-type_N"/>
</dbReference>
<organism evidence="5 6">
    <name type="scientific">Rugamonas fusca</name>
    <dbReference type="NCBI Taxonomy" id="2758568"/>
    <lineage>
        <taxon>Bacteria</taxon>
        <taxon>Pseudomonadati</taxon>
        <taxon>Pseudomonadota</taxon>
        <taxon>Betaproteobacteria</taxon>
        <taxon>Burkholderiales</taxon>
        <taxon>Oxalobacteraceae</taxon>
        <taxon>Telluria group</taxon>
        <taxon>Rugamonas</taxon>
    </lineage>
</organism>
<dbReference type="GO" id="GO:0005829">
    <property type="term" value="C:cytosol"/>
    <property type="evidence" value="ECO:0007669"/>
    <property type="project" value="TreeGrafter"/>
</dbReference>
<name>A0A7W2EIC6_9BURK</name>
<evidence type="ECO:0000259" key="4">
    <source>
        <dbReference type="PROSITE" id="PS01124"/>
    </source>
</evidence>
<keyword evidence="3" id="KW-0804">Transcription</keyword>
<gene>
    <name evidence="5" type="ORF">H3H36_13820</name>
</gene>
<feature type="domain" description="HTH araC/xylS-type" evidence="4">
    <location>
        <begin position="231"/>
        <end position="329"/>
    </location>
</feature>
<accession>A0A7W2EIC6</accession>
<evidence type="ECO:0000256" key="2">
    <source>
        <dbReference type="ARBA" id="ARBA00023125"/>
    </source>
</evidence>
<keyword evidence="2" id="KW-0238">DNA-binding</keyword>
<dbReference type="EMBL" id="JACEZS010000011">
    <property type="protein sequence ID" value="MBA5606431.1"/>
    <property type="molecule type" value="Genomic_DNA"/>
</dbReference>
<dbReference type="InterPro" id="IPR018060">
    <property type="entry name" value="HTH_AraC"/>
</dbReference>
<keyword evidence="1" id="KW-0805">Transcription regulation</keyword>
<dbReference type="Gene3D" id="1.10.10.60">
    <property type="entry name" value="Homeodomain-like"/>
    <property type="match status" value="1"/>
</dbReference>
<evidence type="ECO:0000313" key="5">
    <source>
        <dbReference type="EMBL" id="MBA5606431.1"/>
    </source>
</evidence>
<dbReference type="SMART" id="SM00342">
    <property type="entry name" value="HTH_ARAC"/>
    <property type="match status" value="1"/>
</dbReference>
<comment type="caution">
    <text evidence="5">The sequence shown here is derived from an EMBL/GenBank/DDBJ whole genome shotgun (WGS) entry which is preliminary data.</text>
</comment>
<dbReference type="GO" id="GO:0003700">
    <property type="term" value="F:DNA-binding transcription factor activity"/>
    <property type="evidence" value="ECO:0007669"/>
    <property type="project" value="InterPro"/>
</dbReference>